<dbReference type="EMBL" id="JAWRVE010000032">
    <property type="protein sequence ID" value="KAL1871643.1"/>
    <property type="molecule type" value="Genomic_DNA"/>
</dbReference>
<dbReference type="Proteomes" id="UP001583177">
    <property type="component" value="Unassembled WGS sequence"/>
</dbReference>
<dbReference type="PANTHER" id="PTHR47784:SF4">
    <property type="entry name" value="ZN(II)2CYS6 TRANSCRIPTION FACTOR (EUROFUNG)"/>
    <property type="match status" value="1"/>
</dbReference>
<dbReference type="InterPro" id="IPR053157">
    <property type="entry name" value="Sterol_Uptake_Regulator"/>
</dbReference>
<sequence length="343" mass="37470">MTHLELYHHFIQLPSSNYFFYLATPEMADIVKSSTLEHSVQVPYLMHQLLAVSARDKSRRATDDDEKASYLQLSLQLQNHAITMFEASNTRPPSATNPKQSIPILSFSAMVGVHALCDTLTALDEPAPQPDMVECQRSSLQNFLARWLDYIRLHRGINSHVLAAADLIYTTELRPLLLHGRSMSENQPAGHQTDVLLARVAGLKGLSPQVLAACLTAVDGLQVAIDMGNETTPPPAEGGAAVAASPEYLAIWWALSVPEGFVEALSTGVPELVAVLAYYAVLLHRARASWAVGGAGTKLLRILTAHLGIKYTEVLAFPRKELGLGHFDAVYDAVRGWTERSSP</sequence>
<proteinExistence type="predicted"/>
<gene>
    <name evidence="1" type="ORF">Daus18300_004643</name>
</gene>
<keyword evidence="2" id="KW-1185">Reference proteome</keyword>
<comment type="caution">
    <text evidence="1">The sequence shown here is derived from an EMBL/GenBank/DDBJ whole genome shotgun (WGS) entry which is preliminary data.</text>
</comment>
<dbReference type="PANTHER" id="PTHR47784">
    <property type="entry name" value="STEROL UPTAKE CONTROL PROTEIN 2"/>
    <property type="match status" value="1"/>
</dbReference>
<accession>A0ABR3X6U0</accession>
<evidence type="ECO:0000313" key="1">
    <source>
        <dbReference type="EMBL" id="KAL1871643.1"/>
    </source>
</evidence>
<protein>
    <recommendedName>
        <fullName evidence="3">C6 finger domain-containing protein</fullName>
    </recommendedName>
</protein>
<reference evidence="1 2" key="1">
    <citation type="journal article" date="2024" name="IMA Fungus">
        <title>IMA Genome - F19 : A genome assembly and annotation guide to empower mycologists, including annotated draft genome sequences of Ceratocystis pirilliformis, Diaporthe australafricana, Fusarium ophioides, Paecilomyces lecythidis, and Sporothrix stenoceras.</title>
        <authorList>
            <person name="Aylward J."/>
            <person name="Wilson A.M."/>
            <person name="Visagie C.M."/>
            <person name="Spraker J."/>
            <person name="Barnes I."/>
            <person name="Buitendag C."/>
            <person name="Ceriani C."/>
            <person name="Del Mar Angel L."/>
            <person name="du Plessis D."/>
            <person name="Fuchs T."/>
            <person name="Gasser K."/>
            <person name="Kramer D."/>
            <person name="Li W."/>
            <person name="Munsamy K."/>
            <person name="Piso A."/>
            <person name="Price J.L."/>
            <person name="Sonnekus B."/>
            <person name="Thomas C."/>
            <person name="van der Nest A."/>
            <person name="van Dijk A."/>
            <person name="van Heerden A."/>
            <person name="van Vuuren N."/>
            <person name="Yilmaz N."/>
            <person name="Duong T.A."/>
            <person name="van der Merwe N.A."/>
            <person name="Wingfield M.J."/>
            <person name="Wingfield B.D."/>
        </authorList>
    </citation>
    <scope>NUCLEOTIDE SEQUENCE [LARGE SCALE GENOMIC DNA]</scope>
    <source>
        <strain evidence="1 2">CMW 18300</strain>
    </source>
</reference>
<evidence type="ECO:0008006" key="3">
    <source>
        <dbReference type="Google" id="ProtNLM"/>
    </source>
</evidence>
<evidence type="ECO:0000313" key="2">
    <source>
        <dbReference type="Proteomes" id="UP001583177"/>
    </source>
</evidence>
<name>A0ABR3X6U0_9PEZI</name>
<organism evidence="1 2">
    <name type="scientific">Diaporthe australafricana</name>
    <dbReference type="NCBI Taxonomy" id="127596"/>
    <lineage>
        <taxon>Eukaryota</taxon>
        <taxon>Fungi</taxon>
        <taxon>Dikarya</taxon>
        <taxon>Ascomycota</taxon>
        <taxon>Pezizomycotina</taxon>
        <taxon>Sordariomycetes</taxon>
        <taxon>Sordariomycetidae</taxon>
        <taxon>Diaporthales</taxon>
        <taxon>Diaporthaceae</taxon>
        <taxon>Diaporthe</taxon>
    </lineage>
</organism>